<name>A0ABU8SIH5_9LACO</name>
<gene>
    <name evidence="3" type="ORF">R4Y45_07345</name>
</gene>
<feature type="compositionally biased region" description="Low complexity" evidence="1">
    <location>
        <begin position="109"/>
        <end position="168"/>
    </location>
</feature>
<keyword evidence="4" id="KW-1185">Reference proteome</keyword>
<evidence type="ECO:0000313" key="4">
    <source>
        <dbReference type="Proteomes" id="UP001377804"/>
    </source>
</evidence>
<feature type="compositionally biased region" description="Gly residues" evidence="1">
    <location>
        <begin position="45"/>
        <end position="57"/>
    </location>
</feature>
<keyword evidence="2" id="KW-0472">Membrane</keyword>
<keyword evidence="2" id="KW-1133">Transmembrane helix</keyword>
<sequence>MKNKKRITKLLVFSTVSIGIMQFGTNQVHAEITDNKGNFVINLKGGRGGGHTGGRSTGGQSKSSPSKSTTKSGSSNTKKGSSSNTTTKKSNSSTTKKDESNATTKKSKSNITEKSSSNSTTNSSAQNSIKDNSSSIESKFNNNSNKNSSKTATNKNNSSRTSNSGYSSVLYSKSNQQQQNNNSSSNKFMSYLPWIALGYSMWNNHKLTSQNQYQTGYQQALYNNPSLQPNLNNNGFGNNHGASLDDNFDSGSMAPVNSGYRGATTNYSETEKTSFNIFPYIIGGSLLGIGAYVIFKFYKKGVKSNN</sequence>
<comment type="caution">
    <text evidence="3">The sequence shown here is derived from an EMBL/GenBank/DDBJ whole genome shotgun (WGS) entry which is preliminary data.</text>
</comment>
<dbReference type="Proteomes" id="UP001377804">
    <property type="component" value="Unassembled WGS sequence"/>
</dbReference>
<reference evidence="3 4" key="1">
    <citation type="submission" date="2023-10" db="EMBL/GenBank/DDBJ databases">
        <title>Holzapfeliella saturejae sp. nov. isolated from Satureja montana flowers.</title>
        <authorList>
            <person name="Alcantara C."/>
            <person name="Zuniga M."/>
            <person name="Landete J.M."/>
            <person name="Monedero V."/>
        </authorList>
    </citation>
    <scope>NUCLEOTIDE SEQUENCE [LARGE SCALE GENOMIC DNA]</scope>
    <source>
        <strain evidence="3 4">He02</strain>
    </source>
</reference>
<feature type="compositionally biased region" description="Low complexity" evidence="1">
    <location>
        <begin position="58"/>
        <end position="94"/>
    </location>
</feature>
<accession>A0ABU8SIH5</accession>
<protein>
    <submittedName>
        <fullName evidence="3">Uncharacterized protein</fullName>
    </submittedName>
</protein>
<dbReference type="EMBL" id="JAWMWG010000006">
    <property type="protein sequence ID" value="MEJ6349034.1"/>
    <property type="molecule type" value="Genomic_DNA"/>
</dbReference>
<evidence type="ECO:0000256" key="1">
    <source>
        <dbReference type="SAM" id="MobiDB-lite"/>
    </source>
</evidence>
<feature type="transmembrane region" description="Helical" evidence="2">
    <location>
        <begin position="277"/>
        <end position="295"/>
    </location>
</feature>
<organism evidence="3 4">
    <name type="scientific">Holzapfeliella saturejae</name>
    <dbReference type="NCBI Taxonomy" id="3082953"/>
    <lineage>
        <taxon>Bacteria</taxon>
        <taxon>Bacillati</taxon>
        <taxon>Bacillota</taxon>
        <taxon>Bacilli</taxon>
        <taxon>Lactobacillales</taxon>
        <taxon>Lactobacillaceae</taxon>
        <taxon>Holzapfeliella</taxon>
    </lineage>
</organism>
<feature type="region of interest" description="Disordered" evidence="1">
    <location>
        <begin position="43"/>
        <end position="168"/>
    </location>
</feature>
<evidence type="ECO:0000256" key="2">
    <source>
        <dbReference type="SAM" id="Phobius"/>
    </source>
</evidence>
<proteinExistence type="predicted"/>
<dbReference type="RefSeq" id="WP_339970602.1">
    <property type="nucleotide sequence ID" value="NZ_JAWMWG010000006.1"/>
</dbReference>
<evidence type="ECO:0000313" key="3">
    <source>
        <dbReference type="EMBL" id="MEJ6349034.1"/>
    </source>
</evidence>
<keyword evidence="2" id="KW-0812">Transmembrane</keyword>